<dbReference type="GO" id="GO:0019305">
    <property type="term" value="P:dTDP-rhamnose biosynthetic process"/>
    <property type="evidence" value="ECO:0007669"/>
    <property type="project" value="TreeGrafter"/>
</dbReference>
<evidence type="ECO:0000256" key="4">
    <source>
        <dbReference type="ARBA" id="ARBA00017099"/>
    </source>
</evidence>
<dbReference type="InterPro" id="IPR005913">
    <property type="entry name" value="dTDP_dehydrorham_reduct"/>
</dbReference>
<name>A0A921LCS2_9BACT</name>
<dbReference type="PANTHER" id="PTHR10491">
    <property type="entry name" value="DTDP-4-DEHYDRORHAMNOSE REDUCTASE"/>
    <property type="match status" value="1"/>
</dbReference>
<comment type="caution">
    <text evidence="8">The sequence shown here is derived from an EMBL/GenBank/DDBJ whole genome shotgun (WGS) entry which is preliminary data.</text>
</comment>
<evidence type="ECO:0000256" key="1">
    <source>
        <dbReference type="ARBA" id="ARBA00004781"/>
    </source>
</evidence>
<dbReference type="RefSeq" id="WP_276825571.1">
    <property type="nucleotide sequence ID" value="NZ_DYVX01000003.1"/>
</dbReference>
<dbReference type="EC" id="1.1.1.133" evidence="3 6"/>
<evidence type="ECO:0000256" key="3">
    <source>
        <dbReference type="ARBA" id="ARBA00012929"/>
    </source>
</evidence>
<dbReference type="AlphaFoldDB" id="A0A921LCS2"/>
<reference evidence="8" key="2">
    <citation type="submission" date="2021-09" db="EMBL/GenBank/DDBJ databases">
        <authorList>
            <person name="Gilroy R."/>
        </authorList>
    </citation>
    <scope>NUCLEOTIDE SEQUENCE</scope>
    <source>
        <strain evidence="8">CHK55-1828</strain>
    </source>
</reference>
<evidence type="ECO:0000313" key="9">
    <source>
        <dbReference type="Proteomes" id="UP000717835"/>
    </source>
</evidence>
<dbReference type="Gene3D" id="3.40.50.720">
    <property type="entry name" value="NAD(P)-binding Rossmann-like Domain"/>
    <property type="match status" value="1"/>
</dbReference>
<protein>
    <recommendedName>
        <fullName evidence="4 6">dTDP-4-dehydrorhamnose reductase</fullName>
        <ecNumber evidence="3 6">1.1.1.133</ecNumber>
    </recommendedName>
</protein>
<comment type="similarity">
    <text evidence="2 6">Belongs to the dTDP-4-dehydrorhamnose reductase family.</text>
</comment>
<evidence type="ECO:0000256" key="5">
    <source>
        <dbReference type="ARBA" id="ARBA00048200"/>
    </source>
</evidence>
<dbReference type="Pfam" id="PF04321">
    <property type="entry name" value="RmlD_sub_bind"/>
    <property type="match status" value="1"/>
</dbReference>
<dbReference type="GO" id="GO:0005829">
    <property type="term" value="C:cytosol"/>
    <property type="evidence" value="ECO:0007669"/>
    <property type="project" value="TreeGrafter"/>
</dbReference>
<dbReference type="PANTHER" id="PTHR10491:SF4">
    <property type="entry name" value="METHIONINE ADENOSYLTRANSFERASE 2 SUBUNIT BETA"/>
    <property type="match status" value="1"/>
</dbReference>
<dbReference type="EMBL" id="DYVX01000003">
    <property type="protein sequence ID" value="HJF90882.1"/>
    <property type="molecule type" value="Genomic_DNA"/>
</dbReference>
<evidence type="ECO:0000259" key="7">
    <source>
        <dbReference type="Pfam" id="PF04321"/>
    </source>
</evidence>
<reference evidence="8" key="1">
    <citation type="journal article" date="2021" name="PeerJ">
        <title>Extensive microbial diversity within the chicken gut microbiome revealed by metagenomics and culture.</title>
        <authorList>
            <person name="Gilroy R."/>
            <person name="Ravi A."/>
            <person name="Getino M."/>
            <person name="Pursley I."/>
            <person name="Horton D.L."/>
            <person name="Alikhan N.F."/>
            <person name="Baker D."/>
            <person name="Gharbi K."/>
            <person name="Hall N."/>
            <person name="Watson M."/>
            <person name="Adriaenssens E.M."/>
            <person name="Foster-Nyarko E."/>
            <person name="Jarju S."/>
            <person name="Secka A."/>
            <person name="Antonio M."/>
            <person name="Oren A."/>
            <person name="Chaudhuri R.R."/>
            <person name="La Ragione R."/>
            <person name="Hildebrand F."/>
            <person name="Pallen M.J."/>
        </authorList>
    </citation>
    <scope>NUCLEOTIDE SEQUENCE</scope>
    <source>
        <strain evidence="8">CHK55-1828</strain>
    </source>
</reference>
<sequence>MQQKILIVGANGFTGRRILDTLAGKTEYEVIGCSLHADIHPHADCNYRFVEADIRDDAAVRHLFDELRPNVIINTSALSSPDYCENHHKETDETNIHAAARLARNCERLGSRLIHLSTDFVFGGDSERLYTEEDTPAPVNYYGRSKWESERQVARLCSNYAVARIVVVYGQPLPGQHGNIVRLVADRLRNGQSIRVVNDQWRTPTFVDDVAQGIGLLIDHPSNGLFHICGPECLTIADIAYRVADVLQLDASLIQPVSTAEMQEATPRPRFSGLSIDKARRLLGYRPHSLDEGIRAMFS</sequence>
<proteinExistence type="inferred from homology"/>
<dbReference type="CDD" id="cd05254">
    <property type="entry name" value="dTDP_HR_like_SDR_e"/>
    <property type="match status" value="1"/>
</dbReference>
<dbReference type="SUPFAM" id="SSF51735">
    <property type="entry name" value="NAD(P)-binding Rossmann-fold domains"/>
    <property type="match status" value="1"/>
</dbReference>
<feature type="domain" description="RmlD-like substrate binding" evidence="7">
    <location>
        <begin position="4"/>
        <end position="298"/>
    </location>
</feature>
<dbReference type="InterPro" id="IPR029903">
    <property type="entry name" value="RmlD-like-bd"/>
</dbReference>
<comment type="catalytic activity">
    <reaction evidence="5">
        <text>dTDP-beta-L-rhamnose + NADP(+) = dTDP-4-dehydro-beta-L-rhamnose + NADPH + H(+)</text>
        <dbReference type="Rhea" id="RHEA:21796"/>
        <dbReference type="ChEBI" id="CHEBI:15378"/>
        <dbReference type="ChEBI" id="CHEBI:57510"/>
        <dbReference type="ChEBI" id="CHEBI:57783"/>
        <dbReference type="ChEBI" id="CHEBI:58349"/>
        <dbReference type="ChEBI" id="CHEBI:62830"/>
        <dbReference type="EC" id="1.1.1.133"/>
    </reaction>
</comment>
<evidence type="ECO:0000313" key="8">
    <source>
        <dbReference type="EMBL" id="HJF90882.1"/>
    </source>
</evidence>
<dbReference type="GO" id="GO:0008831">
    <property type="term" value="F:dTDP-4-dehydrorhamnose reductase activity"/>
    <property type="evidence" value="ECO:0007669"/>
    <property type="project" value="UniProtKB-EC"/>
</dbReference>
<gene>
    <name evidence="8" type="ORF">K8W02_00635</name>
</gene>
<accession>A0A921LCS2</accession>
<organism evidence="8 9">
    <name type="scientific">Mediterranea massiliensis</name>
    <dbReference type="NCBI Taxonomy" id="1841865"/>
    <lineage>
        <taxon>Bacteria</taxon>
        <taxon>Pseudomonadati</taxon>
        <taxon>Bacteroidota</taxon>
        <taxon>Bacteroidia</taxon>
        <taxon>Bacteroidales</taxon>
        <taxon>Bacteroidaceae</taxon>
        <taxon>Mediterranea</taxon>
    </lineage>
</organism>
<dbReference type="InterPro" id="IPR036291">
    <property type="entry name" value="NAD(P)-bd_dom_sf"/>
</dbReference>
<comment type="function">
    <text evidence="6">Catalyzes the reduction of dTDP-6-deoxy-L-lyxo-4-hexulose to yield dTDP-L-rhamnose.</text>
</comment>
<comment type="pathway">
    <text evidence="1 6">Carbohydrate biosynthesis; dTDP-L-rhamnose biosynthesis.</text>
</comment>
<keyword evidence="6" id="KW-0560">Oxidoreductase</keyword>
<evidence type="ECO:0000256" key="2">
    <source>
        <dbReference type="ARBA" id="ARBA00010944"/>
    </source>
</evidence>
<dbReference type="Proteomes" id="UP000717835">
    <property type="component" value="Unassembled WGS sequence"/>
</dbReference>
<evidence type="ECO:0000256" key="6">
    <source>
        <dbReference type="RuleBase" id="RU364082"/>
    </source>
</evidence>
<keyword evidence="6" id="KW-0521">NADP</keyword>